<name>A0ABP7T824_9ACTN</name>
<proteinExistence type="predicted"/>
<evidence type="ECO:0008006" key="3">
    <source>
        <dbReference type="Google" id="ProtNLM"/>
    </source>
</evidence>
<reference evidence="2" key="1">
    <citation type="journal article" date="2019" name="Int. J. Syst. Evol. Microbiol.">
        <title>The Global Catalogue of Microorganisms (GCM) 10K type strain sequencing project: providing services to taxonomists for standard genome sequencing and annotation.</title>
        <authorList>
            <consortium name="The Broad Institute Genomics Platform"/>
            <consortium name="The Broad Institute Genome Sequencing Center for Infectious Disease"/>
            <person name="Wu L."/>
            <person name="Ma J."/>
        </authorList>
    </citation>
    <scope>NUCLEOTIDE SEQUENCE [LARGE SCALE GENOMIC DNA]</scope>
    <source>
        <strain evidence="2">JCM 16924</strain>
    </source>
</reference>
<protein>
    <recommendedName>
        <fullName evidence="3">Transposase</fullName>
    </recommendedName>
</protein>
<dbReference type="Proteomes" id="UP001500456">
    <property type="component" value="Unassembled WGS sequence"/>
</dbReference>
<organism evidence="1 2">
    <name type="scientific">Streptomyces plumbiresistens</name>
    <dbReference type="NCBI Taxonomy" id="511811"/>
    <lineage>
        <taxon>Bacteria</taxon>
        <taxon>Bacillati</taxon>
        <taxon>Actinomycetota</taxon>
        <taxon>Actinomycetes</taxon>
        <taxon>Kitasatosporales</taxon>
        <taxon>Streptomycetaceae</taxon>
        <taxon>Streptomyces</taxon>
    </lineage>
</organism>
<evidence type="ECO:0000313" key="2">
    <source>
        <dbReference type="Proteomes" id="UP001500456"/>
    </source>
</evidence>
<accession>A0ABP7T824</accession>
<evidence type="ECO:0000313" key="1">
    <source>
        <dbReference type="EMBL" id="GAA4022276.1"/>
    </source>
</evidence>
<gene>
    <name evidence="1" type="ORF">GCM10022232_79030</name>
</gene>
<keyword evidence="2" id="KW-1185">Reference proteome</keyword>
<sequence length="63" mass="6940">MQRLEVVPWSIAAMNGPCPWDAMPAVWASVTVCSWESVVEGLYVRRVLCGSALRARTDETPCS</sequence>
<dbReference type="EMBL" id="BAAAZX010000033">
    <property type="protein sequence ID" value="GAA4022276.1"/>
    <property type="molecule type" value="Genomic_DNA"/>
</dbReference>
<comment type="caution">
    <text evidence="1">The sequence shown here is derived from an EMBL/GenBank/DDBJ whole genome shotgun (WGS) entry which is preliminary data.</text>
</comment>